<organism evidence="1 2">
    <name type="scientific">Panagrolaimus sp. PS1159</name>
    <dbReference type="NCBI Taxonomy" id="55785"/>
    <lineage>
        <taxon>Eukaryota</taxon>
        <taxon>Metazoa</taxon>
        <taxon>Ecdysozoa</taxon>
        <taxon>Nematoda</taxon>
        <taxon>Chromadorea</taxon>
        <taxon>Rhabditida</taxon>
        <taxon>Tylenchina</taxon>
        <taxon>Panagrolaimomorpha</taxon>
        <taxon>Panagrolaimoidea</taxon>
        <taxon>Panagrolaimidae</taxon>
        <taxon>Panagrolaimus</taxon>
    </lineage>
</organism>
<protein>
    <submittedName>
        <fullName evidence="2">LAGLIDADG homing endonuclease</fullName>
    </submittedName>
</protein>
<accession>A0AC35FYM1</accession>
<proteinExistence type="predicted"/>
<dbReference type="Proteomes" id="UP000887580">
    <property type="component" value="Unplaced"/>
</dbReference>
<dbReference type="WBParaSite" id="PS1159_v2.g21795.t1">
    <property type="protein sequence ID" value="PS1159_v2.g21795.t1"/>
    <property type="gene ID" value="PS1159_v2.g21795"/>
</dbReference>
<sequence length="103" mass="11831">MEDQVWRQAMDNLYLLSIPTSGDIITKNECSLNIALKCMSQSFSSSECFSNIYNERLLNSNNKAFVLLANKESFLNYLKKCSINEAKKINLKFTALPIRDVRK</sequence>
<name>A0AC35FYM1_9BILA</name>
<evidence type="ECO:0000313" key="2">
    <source>
        <dbReference type="WBParaSite" id="PS1159_v2.g21795.t1"/>
    </source>
</evidence>
<reference evidence="2" key="1">
    <citation type="submission" date="2022-11" db="UniProtKB">
        <authorList>
            <consortium name="WormBaseParasite"/>
        </authorList>
    </citation>
    <scope>IDENTIFICATION</scope>
</reference>
<evidence type="ECO:0000313" key="1">
    <source>
        <dbReference type="Proteomes" id="UP000887580"/>
    </source>
</evidence>